<evidence type="ECO:0000313" key="1">
    <source>
        <dbReference type="EMBL" id="EZA48116.1"/>
    </source>
</evidence>
<reference evidence="1 2" key="1">
    <citation type="journal article" date="2014" name="Curr. Biol.">
        <title>The genome of the clonal raider ant Cerapachys biroi.</title>
        <authorList>
            <person name="Oxley P.R."/>
            <person name="Ji L."/>
            <person name="Fetter-Pruneda I."/>
            <person name="McKenzie S.K."/>
            <person name="Li C."/>
            <person name="Hu H."/>
            <person name="Zhang G."/>
            <person name="Kronauer D.J."/>
        </authorList>
    </citation>
    <scope>NUCLEOTIDE SEQUENCE [LARGE SCALE GENOMIC DNA]</scope>
</reference>
<dbReference type="AlphaFoldDB" id="A0A026VXF9"/>
<keyword evidence="2" id="KW-1185">Reference proteome</keyword>
<dbReference type="Proteomes" id="UP000053097">
    <property type="component" value="Unassembled WGS sequence"/>
</dbReference>
<accession>A0A026VXF9</accession>
<evidence type="ECO:0000313" key="2">
    <source>
        <dbReference type="Proteomes" id="UP000053097"/>
    </source>
</evidence>
<proteinExistence type="predicted"/>
<name>A0A026VXF9_OOCBI</name>
<sequence length="128" mass="14911">MKEVEEIKVKFQQAKMIINKLNKSKILLVKHVKRLTYNNRKLKEENNQLKNIKNCSKILNADQIEALYKQSKRGSKWFNATIRKALKLKLSCGRNGYQEILAQGIPLPALRTLRRRCEGLDFQPGICE</sequence>
<dbReference type="EMBL" id="KK107679">
    <property type="protein sequence ID" value="EZA48116.1"/>
    <property type="molecule type" value="Genomic_DNA"/>
</dbReference>
<organism evidence="1 2">
    <name type="scientific">Ooceraea biroi</name>
    <name type="common">Clonal raider ant</name>
    <name type="synonym">Cerapachys biroi</name>
    <dbReference type="NCBI Taxonomy" id="2015173"/>
    <lineage>
        <taxon>Eukaryota</taxon>
        <taxon>Metazoa</taxon>
        <taxon>Ecdysozoa</taxon>
        <taxon>Arthropoda</taxon>
        <taxon>Hexapoda</taxon>
        <taxon>Insecta</taxon>
        <taxon>Pterygota</taxon>
        <taxon>Neoptera</taxon>
        <taxon>Endopterygota</taxon>
        <taxon>Hymenoptera</taxon>
        <taxon>Apocrita</taxon>
        <taxon>Aculeata</taxon>
        <taxon>Formicoidea</taxon>
        <taxon>Formicidae</taxon>
        <taxon>Dorylinae</taxon>
        <taxon>Ooceraea</taxon>
    </lineage>
</organism>
<gene>
    <name evidence="1" type="ORF">X777_14402</name>
</gene>
<protein>
    <submittedName>
        <fullName evidence="1">Uncharacterized protein</fullName>
    </submittedName>
</protein>
<dbReference type="OrthoDB" id="7554644at2759"/>
<dbReference type="STRING" id="2015173.A0A026VXF9"/>